<evidence type="ECO:0000256" key="10">
    <source>
        <dbReference type="ARBA" id="ARBA00030775"/>
    </source>
</evidence>
<evidence type="ECO:0000256" key="7">
    <source>
        <dbReference type="ARBA" id="ARBA00022989"/>
    </source>
</evidence>
<evidence type="ECO:0000256" key="8">
    <source>
        <dbReference type="ARBA" id="ARBA00023136"/>
    </source>
</evidence>
<keyword evidence="5" id="KW-0997">Cell inner membrane</keyword>
<dbReference type="GeneID" id="67442584"/>
<keyword evidence="6 11" id="KW-0812">Transmembrane</keyword>
<evidence type="ECO:0000256" key="5">
    <source>
        <dbReference type="ARBA" id="ARBA00022519"/>
    </source>
</evidence>
<dbReference type="InterPro" id="IPR045584">
    <property type="entry name" value="Pilin-like"/>
</dbReference>
<evidence type="ECO:0000256" key="3">
    <source>
        <dbReference type="ARBA" id="ARBA00022475"/>
    </source>
</evidence>
<gene>
    <name evidence="13" type="ORF">K3G22_04950</name>
</gene>
<keyword evidence="4" id="KW-0488">Methylation</keyword>
<dbReference type="PROSITE" id="PS00409">
    <property type="entry name" value="PROKAR_NTER_METHYL"/>
    <property type="match status" value="1"/>
</dbReference>
<dbReference type="Pfam" id="PF07963">
    <property type="entry name" value="N_methyl"/>
    <property type="match status" value="1"/>
</dbReference>
<evidence type="ECO:0000256" key="6">
    <source>
        <dbReference type="ARBA" id="ARBA00022692"/>
    </source>
</evidence>
<proteinExistence type="inferred from homology"/>
<evidence type="ECO:0000256" key="2">
    <source>
        <dbReference type="ARBA" id="ARBA00021549"/>
    </source>
</evidence>
<evidence type="ECO:0000313" key="14">
    <source>
        <dbReference type="Proteomes" id="UP000827084"/>
    </source>
</evidence>
<keyword evidence="14" id="KW-1185">Reference proteome</keyword>
<evidence type="ECO:0000256" key="9">
    <source>
        <dbReference type="ARBA" id="ARBA00025772"/>
    </source>
</evidence>
<dbReference type="NCBIfam" id="TIGR02532">
    <property type="entry name" value="IV_pilin_GFxxxE"/>
    <property type="match status" value="1"/>
</dbReference>
<dbReference type="InterPro" id="IPR012902">
    <property type="entry name" value="N_methyl_site"/>
</dbReference>
<evidence type="ECO:0000313" key="13">
    <source>
        <dbReference type="EMBL" id="QYX73771.1"/>
    </source>
</evidence>
<dbReference type="RefSeq" id="WP_014610072.1">
    <property type="nucleotide sequence ID" value="NZ_BMPK01000002.1"/>
</dbReference>
<reference evidence="13 14" key="1">
    <citation type="submission" date="2021-08" db="EMBL/GenBank/DDBJ databases">
        <title>Shewanella putrefaciens YZ-J, complete genome.</title>
        <authorList>
            <person name="Yi Z."/>
        </authorList>
    </citation>
    <scope>NUCLEOTIDE SEQUENCE [LARGE SCALE GENOMIC DNA]</scope>
    <source>
        <strain evidence="13 14">YZ-J</strain>
    </source>
</reference>
<dbReference type="Gene3D" id="3.55.40.10">
    <property type="entry name" value="minor pseudopilin epsh domain"/>
    <property type="match status" value="1"/>
</dbReference>
<dbReference type="Pfam" id="PF12019">
    <property type="entry name" value="GspH"/>
    <property type="match status" value="1"/>
</dbReference>
<evidence type="ECO:0000256" key="1">
    <source>
        <dbReference type="ARBA" id="ARBA00004377"/>
    </source>
</evidence>
<accession>A0ABX8XEX1</accession>
<evidence type="ECO:0000256" key="4">
    <source>
        <dbReference type="ARBA" id="ARBA00022481"/>
    </source>
</evidence>
<protein>
    <recommendedName>
        <fullName evidence="2">Type II secretion system protein H</fullName>
    </recommendedName>
    <alternativeName>
        <fullName evidence="10">General secretion pathway protein H</fullName>
    </alternativeName>
</protein>
<dbReference type="EMBL" id="CP080635">
    <property type="protein sequence ID" value="QYX73771.1"/>
    <property type="molecule type" value="Genomic_DNA"/>
</dbReference>
<sequence>MLKIFTGFTLVELMVTIAVAAILLSIGAPSLISLYESTRVDNNIRKINDTLVFARNQAINYGNAVTVCAYESESSCKAGTDWSTGIRIFSTADSTKSLRVIEGFHSSDIVKSSVETITFSTDGLATGGSIIYCANAKASSAKGVIVNIGGLIAYGETGISC</sequence>
<comment type="similarity">
    <text evidence="9">Belongs to the GSP H family.</text>
</comment>
<dbReference type="Proteomes" id="UP000827084">
    <property type="component" value="Chromosome"/>
</dbReference>
<evidence type="ECO:0000259" key="12">
    <source>
        <dbReference type="Pfam" id="PF12019"/>
    </source>
</evidence>
<organism evidence="13 14">
    <name type="scientific">Shewanella putrefaciens</name>
    <name type="common">Pseudomonas putrefaciens</name>
    <dbReference type="NCBI Taxonomy" id="24"/>
    <lineage>
        <taxon>Bacteria</taxon>
        <taxon>Pseudomonadati</taxon>
        <taxon>Pseudomonadota</taxon>
        <taxon>Gammaproteobacteria</taxon>
        <taxon>Alteromonadales</taxon>
        <taxon>Shewanellaceae</taxon>
        <taxon>Shewanella</taxon>
    </lineage>
</organism>
<dbReference type="InterPro" id="IPR022346">
    <property type="entry name" value="T2SS_GspH"/>
</dbReference>
<keyword evidence="7 11" id="KW-1133">Transmembrane helix</keyword>
<feature type="domain" description="General secretion pathway GspH" evidence="12">
    <location>
        <begin position="45"/>
        <end position="150"/>
    </location>
</feature>
<keyword evidence="8 11" id="KW-0472">Membrane</keyword>
<name>A0ABX8XEX1_SHEPU</name>
<dbReference type="SUPFAM" id="SSF54523">
    <property type="entry name" value="Pili subunits"/>
    <property type="match status" value="1"/>
</dbReference>
<comment type="subcellular location">
    <subcellularLocation>
        <location evidence="1">Cell inner membrane</location>
        <topology evidence="1">Single-pass membrane protein</topology>
    </subcellularLocation>
</comment>
<feature type="transmembrane region" description="Helical" evidence="11">
    <location>
        <begin position="13"/>
        <end position="35"/>
    </location>
</feature>
<keyword evidence="3" id="KW-1003">Cell membrane</keyword>
<evidence type="ECO:0000256" key="11">
    <source>
        <dbReference type="SAM" id="Phobius"/>
    </source>
</evidence>